<reference evidence="2" key="1">
    <citation type="submission" date="2019-09" db="EMBL/GenBank/DDBJ databases">
        <authorList>
            <person name="Zhang L."/>
        </authorList>
    </citation>
    <scope>NUCLEOTIDE SEQUENCE</scope>
</reference>
<gene>
    <name evidence="2" type="ORF">NYM_LOCUS5584</name>
</gene>
<evidence type="ECO:0000256" key="1">
    <source>
        <dbReference type="SAM" id="MobiDB-lite"/>
    </source>
</evidence>
<evidence type="ECO:0000313" key="2">
    <source>
        <dbReference type="EMBL" id="VVV55445.1"/>
    </source>
</evidence>
<dbReference type="EMBL" id="LR721775">
    <property type="protein sequence ID" value="VVV55445.1"/>
    <property type="molecule type" value="Genomic_DNA"/>
</dbReference>
<evidence type="ECO:0008006" key="3">
    <source>
        <dbReference type="Google" id="ProtNLM"/>
    </source>
</evidence>
<proteinExistence type="predicted"/>
<accession>A0A5K0WPN1</accession>
<dbReference type="AlphaFoldDB" id="A0A5K0WPN1"/>
<sequence>MTYFMPSNVTHHAYRMIGELKHTRSLRDYVRTYQRLMLDVPDMQEQDKLNWFILGFQPWAQSKVERCNPETLEDAYVVAERVVDTQHKSYTNTFKPLKKPDHGGKKKDRRERKDESSTQHQVEKRSFFRKNDNSENRVLKC</sequence>
<protein>
    <recommendedName>
        <fullName evidence="3">Retrotransposon gag domain-containing protein</fullName>
    </recommendedName>
</protein>
<feature type="compositionally biased region" description="Basic and acidic residues" evidence="1">
    <location>
        <begin position="111"/>
        <end position="141"/>
    </location>
</feature>
<name>A0A5K0WPN1_9MAGN</name>
<feature type="region of interest" description="Disordered" evidence="1">
    <location>
        <begin position="89"/>
        <end position="141"/>
    </location>
</feature>
<organism evidence="2">
    <name type="scientific">Nymphaea colorata</name>
    <name type="common">pocket water lily</name>
    <dbReference type="NCBI Taxonomy" id="210225"/>
    <lineage>
        <taxon>Eukaryota</taxon>
        <taxon>Viridiplantae</taxon>
        <taxon>Streptophyta</taxon>
        <taxon>Embryophyta</taxon>
        <taxon>Tracheophyta</taxon>
        <taxon>Spermatophyta</taxon>
        <taxon>Magnoliopsida</taxon>
        <taxon>Nymphaeales</taxon>
        <taxon>Nymphaeaceae</taxon>
        <taxon>Nymphaea</taxon>
    </lineage>
</organism>
<dbReference type="Gramene" id="NC10G0248890.1">
    <property type="protein sequence ID" value="NC10G0248890.1:cds"/>
    <property type="gene ID" value="NC10G0248890"/>
</dbReference>